<dbReference type="OrthoDB" id="26525at2759"/>
<dbReference type="GO" id="GO:0005509">
    <property type="term" value="F:calcium ion binding"/>
    <property type="evidence" value="ECO:0007669"/>
    <property type="project" value="InterPro"/>
</dbReference>
<dbReference type="InterPro" id="IPR018247">
    <property type="entry name" value="EF_Hand_1_Ca_BS"/>
</dbReference>
<dbReference type="SMART" id="SM00054">
    <property type="entry name" value="EFh"/>
    <property type="match status" value="2"/>
</dbReference>
<dbReference type="SUPFAM" id="SSF47473">
    <property type="entry name" value="EF-hand"/>
    <property type="match status" value="1"/>
</dbReference>
<evidence type="ECO:0000313" key="3">
    <source>
        <dbReference type="EMBL" id="OMO74808.1"/>
    </source>
</evidence>
<dbReference type="CDD" id="cd00051">
    <property type="entry name" value="EFh"/>
    <property type="match status" value="1"/>
</dbReference>
<evidence type="ECO:0000313" key="4">
    <source>
        <dbReference type="Proteomes" id="UP000187203"/>
    </source>
</evidence>
<evidence type="ECO:0000256" key="1">
    <source>
        <dbReference type="ARBA" id="ARBA00022837"/>
    </source>
</evidence>
<feature type="domain" description="EF-hand" evidence="2">
    <location>
        <begin position="13"/>
        <end position="48"/>
    </location>
</feature>
<organism evidence="3 4">
    <name type="scientific">Corchorus olitorius</name>
    <dbReference type="NCBI Taxonomy" id="93759"/>
    <lineage>
        <taxon>Eukaryota</taxon>
        <taxon>Viridiplantae</taxon>
        <taxon>Streptophyta</taxon>
        <taxon>Embryophyta</taxon>
        <taxon>Tracheophyta</taxon>
        <taxon>Spermatophyta</taxon>
        <taxon>Magnoliopsida</taxon>
        <taxon>eudicotyledons</taxon>
        <taxon>Gunneridae</taxon>
        <taxon>Pentapetalae</taxon>
        <taxon>rosids</taxon>
        <taxon>malvids</taxon>
        <taxon>Malvales</taxon>
        <taxon>Malvaceae</taxon>
        <taxon>Grewioideae</taxon>
        <taxon>Apeibeae</taxon>
        <taxon>Corchorus</taxon>
    </lineage>
</organism>
<protein>
    <submittedName>
        <fullName evidence="3">Calcium-binding EF-hand</fullName>
    </submittedName>
</protein>
<dbReference type="InterPro" id="IPR011992">
    <property type="entry name" value="EF-hand-dom_pair"/>
</dbReference>
<accession>A0A1R3HWY3</accession>
<proteinExistence type="predicted"/>
<dbReference type="Pfam" id="PF13499">
    <property type="entry name" value="EF-hand_7"/>
    <property type="match status" value="1"/>
</dbReference>
<keyword evidence="4" id="KW-1185">Reference proteome</keyword>
<dbReference type="STRING" id="93759.A0A1R3HWY3"/>
<sequence length="89" mass="10138">MPIFVSKSASIKLTEEQLKKIFKDHDSNKDGRLSKEELSSAFRKMGYHNPGRKVNRAMKHADINKDGVIDLEELDKLAKYAVSQGYKVN</sequence>
<name>A0A1R3HWY3_9ROSI</name>
<dbReference type="EMBL" id="AWUE01019242">
    <property type="protein sequence ID" value="OMO74808.1"/>
    <property type="molecule type" value="Genomic_DNA"/>
</dbReference>
<dbReference type="PROSITE" id="PS00018">
    <property type="entry name" value="EF_HAND_1"/>
    <property type="match status" value="2"/>
</dbReference>
<dbReference type="InterPro" id="IPR002048">
    <property type="entry name" value="EF_hand_dom"/>
</dbReference>
<keyword evidence="1" id="KW-0106">Calcium</keyword>
<dbReference type="Gene3D" id="1.10.238.10">
    <property type="entry name" value="EF-hand"/>
    <property type="match status" value="1"/>
</dbReference>
<reference evidence="4" key="1">
    <citation type="submission" date="2013-09" db="EMBL/GenBank/DDBJ databases">
        <title>Corchorus olitorius genome sequencing.</title>
        <authorList>
            <person name="Alam M."/>
            <person name="Haque M.S."/>
            <person name="Islam M.S."/>
            <person name="Emdad E.M."/>
            <person name="Islam M.M."/>
            <person name="Ahmed B."/>
            <person name="Halim A."/>
            <person name="Hossen Q.M.M."/>
            <person name="Hossain M.Z."/>
            <person name="Ahmed R."/>
            <person name="Khan M.M."/>
            <person name="Islam R."/>
            <person name="Rashid M.M."/>
            <person name="Khan S.A."/>
            <person name="Rahman M.S."/>
            <person name="Alam M."/>
            <person name="Yahiya A.S."/>
            <person name="Khan M.S."/>
            <person name="Azam M.S."/>
            <person name="Haque T."/>
            <person name="Lashkar M.Z.H."/>
            <person name="Akhand A.I."/>
            <person name="Morshed G."/>
            <person name="Roy S."/>
            <person name="Uddin K.S."/>
            <person name="Rabeya T."/>
            <person name="Hossain A.S."/>
            <person name="Chowdhury A."/>
            <person name="Snigdha A.R."/>
            <person name="Mortoza M.S."/>
            <person name="Matin S.A."/>
            <person name="Hoque S.M.E."/>
            <person name="Islam M.K."/>
            <person name="Roy D.K."/>
            <person name="Haider R."/>
            <person name="Moosa M.M."/>
            <person name="Elias S.M."/>
            <person name="Hasan A.M."/>
            <person name="Jahan S."/>
            <person name="Shafiuddin M."/>
            <person name="Mahmood N."/>
            <person name="Shommy N.S."/>
        </authorList>
    </citation>
    <scope>NUCLEOTIDE SEQUENCE [LARGE SCALE GENOMIC DNA]</scope>
    <source>
        <strain evidence="4">cv. O-4</strain>
    </source>
</reference>
<dbReference type="PROSITE" id="PS50222">
    <property type="entry name" value="EF_HAND_2"/>
    <property type="match status" value="2"/>
</dbReference>
<gene>
    <name evidence="3" type="ORF">COLO4_26488</name>
</gene>
<dbReference type="AlphaFoldDB" id="A0A1R3HWY3"/>
<comment type="caution">
    <text evidence="3">The sequence shown here is derived from an EMBL/GenBank/DDBJ whole genome shotgun (WGS) entry which is preliminary data.</text>
</comment>
<feature type="domain" description="EF-hand" evidence="2">
    <location>
        <begin position="49"/>
        <end position="84"/>
    </location>
</feature>
<dbReference type="Proteomes" id="UP000187203">
    <property type="component" value="Unassembled WGS sequence"/>
</dbReference>
<evidence type="ECO:0000259" key="2">
    <source>
        <dbReference type="PROSITE" id="PS50222"/>
    </source>
</evidence>